<sequence>MSVSSFLAQNIQGYNVTDLAKWVSYQSWISENFGQLTPALILIQWGLESGWGGEDISLYYNPANQASGCGVGAVCDHQPNGLAAFCTIKDGVKAYSALIIKGYPHVMWAFSDNGNGTNGLKAAAGALGQGYYSGYNGGTITFCGGSYTLTSSSGARIWATSKYGSPAGADIISTFNANSNLQALNTIVKTNPLPKF</sequence>
<dbReference type="KEGG" id="dmi:Desmer_2324"/>
<dbReference type="AlphaFoldDB" id="J7IRH1"/>
<reference evidence="1 2" key="1">
    <citation type="journal article" date="2012" name="J. Bacteriol.">
        <title>Complete genome sequences of Desulfosporosinus orientis DSM765T, Desulfosporosinus youngiae DSM17734T, Desulfosporosinus meridiei DSM13257T, and Desulfosporosinus acidiphilus DSM22704T.</title>
        <authorList>
            <person name="Pester M."/>
            <person name="Brambilla E."/>
            <person name="Alazard D."/>
            <person name="Rattei T."/>
            <person name="Weinmaier T."/>
            <person name="Han J."/>
            <person name="Lucas S."/>
            <person name="Lapidus A."/>
            <person name="Cheng J.F."/>
            <person name="Goodwin L."/>
            <person name="Pitluck S."/>
            <person name="Peters L."/>
            <person name="Ovchinnikova G."/>
            <person name="Teshima H."/>
            <person name="Detter J.C."/>
            <person name="Han C.S."/>
            <person name="Tapia R."/>
            <person name="Land M.L."/>
            <person name="Hauser L."/>
            <person name="Kyrpides N.C."/>
            <person name="Ivanova N.N."/>
            <person name="Pagani I."/>
            <person name="Huntmann M."/>
            <person name="Wei C.L."/>
            <person name="Davenport K.W."/>
            <person name="Daligault H."/>
            <person name="Chain P.S."/>
            <person name="Chen A."/>
            <person name="Mavromatis K."/>
            <person name="Markowitz V."/>
            <person name="Szeto E."/>
            <person name="Mikhailova N."/>
            <person name="Pati A."/>
            <person name="Wagner M."/>
            <person name="Woyke T."/>
            <person name="Ollivier B."/>
            <person name="Klenk H.P."/>
            <person name="Spring S."/>
            <person name="Loy A."/>
        </authorList>
    </citation>
    <scope>NUCLEOTIDE SEQUENCE [LARGE SCALE GENOMIC DNA]</scope>
    <source>
        <strain evidence="2">ATCC BAA-275 / DSM 13257 / NCIMB 13706 / S10</strain>
    </source>
</reference>
<dbReference type="eggNOG" id="ENOG5033AJH">
    <property type="taxonomic scope" value="Bacteria"/>
</dbReference>
<protein>
    <submittedName>
        <fullName evidence="1">Mannosyl-glycoprotein endo-beta-N-acetylglucosaminidase</fullName>
    </submittedName>
</protein>
<evidence type="ECO:0000313" key="2">
    <source>
        <dbReference type="Proteomes" id="UP000005262"/>
    </source>
</evidence>
<gene>
    <name evidence="1" type="ordered locus">Desmer_2324</name>
</gene>
<keyword evidence="2" id="KW-1185">Reference proteome</keyword>
<dbReference type="Proteomes" id="UP000005262">
    <property type="component" value="Chromosome"/>
</dbReference>
<accession>J7IRH1</accession>
<dbReference type="OrthoDB" id="2649488at2"/>
<name>J7IRH1_DESMD</name>
<dbReference type="HOGENOM" id="CLU_1287820_0_0_9"/>
<reference evidence="2" key="2">
    <citation type="submission" date="2012-08" db="EMBL/GenBank/DDBJ databases">
        <title>Finished genome of Desulfosporosinus meridiei DSM 13257.</title>
        <authorList>
            <person name="Huntemann M."/>
            <person name="Wei C.-L."/>
            <person name="Han J."/>
            <person name="Detter J.C."/>
            <person name="Han C."/>
            <person name="Davenport K."/>
            <person name="Daligault H."/>
            <person name="Erkkila T."/>
            <person name="Gu W."/>
            <person name="Munk A.C.C."/>
            <person name="Teshima H."/>
            <person name="Xu Y."/>
            <person name="Chain P."/>
            <person name="Tapia R."/>
            <person name="Chen A."/>
            <person name="Krypides N."/>
            <person name="Mavromatis K."/>
            <person name="Markowitz V."/>
            <person name="Szeto E."/>
            <person name="Ivanova N."/>
            <person name="Mikhailova N."/>
            <person name="Ovchinnikova G."/>
            <person name="Pagani I."/>
            <person name="Pati A."/>
            <person name="Goodwin L."/>
            <person name="Peters L."/>
            <person name="Pitluck S."/>
            <person name="Woyke T."/>
            <person name="Pester M."/>
            <person name="Spring S."/>
            <person name="Ollivier B."/>
            <person name="Rattei T."/>
            <person name="Klenk H.-P."/>
            <person name="Wagner M."/>
            <person name="Loy A."/>
        </authorList>
    </citation>
    <scope>NUCLEOTIDE SEQUENCE [LARGE SCALE GENOMIC DNA]</scope>
    <source>
        <strain evidence="2">ATCC BAA-275 / DSM 13257 / NCIMB 13706 / S10</strain>
    </source>
</reference>
<dbReference type="EMBL" id="CP003629">
    <property type="protein sequence ID" value="AFQ44255.1"/>
    <property type="molecule type" value="Genomic_DNA"/>
</dbReference>
<organism evidence="1 2">
    <name type="scientific">Desulfosporosinus meridiei (strain ATCC BAA-275 / DSM 13257 / KCTC 12902 / NCIMB 13706 / S10)</name>
    <dbReference type="NCBI Taxonomy" id="768704"/>
    <lineage>
        <taxon>Bacteria</taxon>
        <taxon>Bacillati</taxon>
        <taxon>Bacillota</taxon>
        <taxon>Clostridia</taxon>
        <taxon>Eubacteriales</taxon>
        <taxon>Desulfitobacteriaceae</taxon>
        <taxon>Desulfosporosinus</taxon>
    </lineage>
</organism>
<evidence type="ECO:0000313" key="1">
    <source>
        <dbReference type="EMBL" id="AFQ44255.1"/>
    </source>
</evidence>
<proteinExistence type="predicted"/>
<dbReference type="RefSeq" id="WP_014903169.1">
    <property type="nucleotide sequence ID" value="NC_018515.1"/>
</dbReference>